<keyword evidence="5 10" id="KW-0418">Kinase</keyword>
<dbReference type="SMART" id="SM00388">
    <property type="entry name" value="HisKA"/>
    <property type="match status" value="1"/>
</dbReference>
<dbReference type="SMART" id="SM00387">
    <property type="entry name" value="HATPase_c"/>
    <property type="match status" value="1"/>
</dbReference>
<evidence type="ECO:0000259" key="9">
    <source>
        <dbReference type="PROSITE" id="PS50110"/>
    </source>
</evidence>
<evidence type="ECO:0000313" key="10">
    <source>
        <dbReference type="EMBL" id="PEH40901.1"/>
    </source>
</evidence>
<dbReference type="InterPro" id="IPR004358">
    <property type="entry name" value="Sig_transdc_His_kin-like_C"/>
</dbReference>
<keyword evidence="7" id="KW-0812">Transmembrane</keyword>
<keyword evidence="4" id="KW-0808">Transferase</keyword>
<dbReference type="Pfam" id="PF07696">
    <property type="entry name" value="7TMR-DISMED2"/>
    <property type="match status" value="1"/>
</dbReference>
<sequence length="908" mass="98476">MRPPHVVWRPLALALPLCSLFPLLALVLLMTHPASVEAGESGPAVEVIDLARLAPQLPLTRQLALLEDPGGRLDAAAALASPNWQPATPAALTRGYSASAFWLTGTLENSGRQEVTRWLSVAVVRLEDVRYFRFAPGDDRPRETVLAGNREPLLGRPVKTALSVFPITLAPGERMRFVLRIQSRSSISMAADLWTPGAFRDNEQQGAMGEMLLVGSLLTITVYALCLGFSRRDPVFLLLAGTVLSDIAYDLAFRGYLYRYVLVDGGEWVLRAPSIAGAITTALFSAMAMAYAELERIPYWKWIYRALIALQCLFGLWCAFGDYRVSANLALDSIVLCNLVWIVSMLDGWRRGHANARLFLLAFAIDCATLFLRLAFLYGILPERWGAGIAWDNLSVLLMMILTVSGRAMHLERQQQRAQQALLDERAREQERLERAVGERTEALHTALIAADEANRAKTDFLARVSHDLRTPLTSIIGFADLVQAGGREDAARGGIIRRSATHMLHMVNDLIDFAAGRDTDALHPAPVYTHALLDALSNEAQSLAGKAGLRFVLDLRNEVPPILELDDKRIRQIVGNLVDNAIKFTRAGTVTLSVDCRSEPPATAAVALMIAVSDTGCGIAAEAQSRIFEPFHRLDAARSLPGIGLGLAIVKHWVSRMNGMLTLDSTPGLGTTITLTIPSRIVPEADAARHHLSDAAGVLPSIAGNGLRIWVAEDAAEIRQFLDDELSNLGFEVETMPDGAALIQRVIGARGPRPDLVLTDHTMPRAGGAAVLAAVRQHFPTAPVVVLSALPQAVEETRGNGDAAGYDACLLKPVNLPELHNTLARLLGLARESTAGPPQGEEAPLVRPSMHALAEARQLIGLGAITDLADWADGLAARDRRCATFALKVQQLARLGELGELRVLLEK</sequence>
<feature type="transmembrane region" description="Helical" evidence="7">
    <location>
        <begin position="211"/>
        <end position="229"/>
    </location>
</feature>
<dbReference type="Pfam" id="PF07695">
    <property type="entry name" value="7TMR-DISM_7TM"/>
    <property type="match status" value="1"/>
</dbReference>
<feature type="domain" description="Response regulatory" evidence="9">
    <location>
        <begin position="709"/>
        <end position="828"/>
    </location>
</feature>
<dbReference type="Gene3D" id="3.40.50.2300">
    <property type="match status" value="1"/>
</dbReference>
<dbReference type="GO" id="GO:0009927">
    <property type="term" value="F:histidine phosphotransfer kinase activity"/>
    <property type="evidence" value="ECO:0007669"/>
    <property type="project" value="TreeGrafter"/>
</dbReference>
<dbReference type="GO" id="GO:0000155">
    <property type="term" value="F:phosphorelay sensor kinase activity"/>
    <property type="evidence" value="ECO:0007669"/>
    <property type="project" value="InterPro"/>
</dbReference>
<evidence type="ECO:0000256" key="5">
    <source>
        <dbReference type="ARBA" id="ARBA00022777"/>
    </source>
</evidence>
<evidence type="ECO:0000256" key="2">
    <source>
        <dbReference type="ARBA" id="ARBA00012438"/>
    </source>
</evidence>
<evidence type="ECO:0000256" key="7">
    <source>
        <dbReference type="SAM" id="Phobius"/>
    </source>
</evidence>
<organism evidence="10 11">
    <name type="scientific">Burkholderia gladioli</name>
    <name type="common">Pseudomonas marginata</name>
    <name type="synonym">Phytomonas marginata</name>
    <dbReference type="NCBI Taxonomy" id="28095"/>
    <lineage>
        <taxon>Bacteria</taxon>
        <taxon>Pseudomonadati</taxon>
        <taxon>Pseudomonadota</taxon>
        <taxon>Betaproteobacteria</taxon>
        <taxon>Burkholderiales</taxon>
        <taxon>Burkholderiaceae</taxon>
        <taxon>Burkholderia</taxon>
    </lineage>
</organism>
<dbReference type="Gene3D" id="2.60.40.2380">
    <property type="match status" value="1"/>
</dbReference>
<dbReference type="AlphaFoldDB" id="A0A2A7SBE5"/>
<evidence type="ECO:0000256" key="4">
    <source>
        <dbReference type="ARBA" id="ARBA00022679"/>
    </source>
</evidence>
<dbReference type="InterPro" id="IPR003594">
    <property type="entry name" value="HATPase_dom"/>
</dbReference>
<dbReference type="CDD" id="cd16922">
    <property type="entry name" value="HATPase_EvgS-ArcB-TorS-like"/>
    <property type="match status" value="1"/>
</dbReference>
<evidence type="ECO:0000313" key="11">
    <source>
        <dbReference type="Proteomes" id="UP000220629"/>
    </source>
</evidence>
<feature type="domain" description="Histidine kinase" evidence="8">
    <location>
        <begin position="464"/>
        <end position="682"/>
    </location>
</feature>
<comment type="caution">
    <text evidence="10">The sequence shown here is derived from an EMBL/GenBank/DDBJ whole genome shotgun (WGS) entry which is preliminary data.</text>
</comment>
<dbReference type="Pfam" id="PF02518">
    <property type="entry name" value="HATPase_c"/>
    <property type="match status" value="1"/>
</dbReference>
<dbReference type="InterPro" id="IPR011623">
    <property type="entry name" value="7TMR_DISM_rcpt_extracell_dom1"/>
</dbReference>
<dbReference type="Proteomes" id="UP000220629">
    <property type="component" value="Unassembled WGS sequence"/>
</dbReference>
<dbReference type="InterPro" id="IPR036097">
    <property type="entry name" value="HisK_dim/P_sf"/>
</dbReference>
<dbReference type="PANTHER" id="PTHR43047:SF72">
    <property type="entry name" value="OSMOSENSING HISTIDINE PROTEIN KINASE SLN1"/>
    <property type="match status" value="1"/>
</dbReference>
<dbReference type="EC" id="2.7.13.3" evidence="2"/>
<dbReference type="InterPro" id="IPR005467">
    <property type="entry name" value="His_kinase_dom"/>
</dbReference>
<keyword evidence="7" id="KW-0472">Membrane</keyword>
<dbReference type="PRINTS" id="PR00344">
    <property type="entry name" value="BCTRLSENSOR"/>
</dbReference>
<dbReference type="GO" id="GO:0005886">
    <property type="term" value="C:plasma membrane"/>
    <property type="evidence" value="ECO:0007669"/>
    <property type="project" value="TreeGrafter"/>
</dbReference>
<comment type="catalytic activity">
    <reaction evidence="1">
        <text>ATP + protein L-histidine = ADP + protein N-phospho-L-histidine.</text>
        <dbReference type="EC" id="2.7.13.3"/>
    </reaction>
</comment>
<reference evidence="11" key="1">
    <citation type="submission" date="2017-09" db="EMBL/GenBank/DDBJ databases">
        <title>FDA dAtabase for Regulatory Grade micrObial Sequences (FDA-ARGOS): Supporting development and validation of Infectious Disease Dx tests.</title>
        <authorList>
            <person name="Minogue T."/>
            <person name="Wolcott M."/>
            <person name="Wasieloski L."/>
            <person name="Aguilar W."/>
            <person name="Moore D."/>
            <person name="Tallon L."/>
            <person name="Sadzewicz L."/>
            <person name="Ott S."/>
            <person name="Zhao X."/>
            <person name="Nagaraj S."/>
            <person name="Vavikolanu K."/>
            <person name="Aluvathingal J."/>
            <person name="Nadendla S."/>
            <person name="Sichtig H."/>
        </authorList>
    </citation>
    <scope>NUCLEOTIDE SEQUENCE [LARGE SCALE GENOMIC DNA]</scope>
    <source>
        <strain evidence="11">FDAARGOS_390</strain>
    </source>
</reference>
<keyword evidence="3 6" id="KW-0597">Phosphoprotein</keyword>
<dbReference type="InterPro" id="IPR001789">
    <property type="entry name" value="Sig_transdc_resp-reg_receiver"/>
</dbReference>
<feature type="transmembrane region" description="Helical" evidence="7">
    <location>
        <begin position="268"/>
        <end position="290"/>
    </location>
</feature>
<protein>
    <recommendedName>
        <fullName evidence="2">histidine kinase</fullName>
        <ecNumber evidence="2">2.7.13.3</ecNumber>
    </recommendedName>
</protein>
<dbReference type="PANTHER" id="PTHR43047">
    <property type="entry name" value="TWO-COMPONENT HISTIDINE PROTEIN KINASE"/>
    <property type="match status" value="1"/>
</dbReference>
<evidence type="ECO:0000256" key="3">
    <source>
        <dbReference type="ARBA" id="ARBA00022553"/>
    </source>
</evidence>
<dbReference type="SUPFAM" id="SSF55874">
    <property type="entry name" value="ATPase domain of HSP90 chaperone/DNA topoisomerase II/histidine kinase"/>
    <property type="match status" value="1"/>
</dbReference>
<dbReference type="CDD" id="cd00156">
    <property type="entry name" value="REC"/>
    <property type="match status" value="1"/>
</dbReference>
<dbReference type="Gene3D" id="3.30.565.10">
    <property type="entry name" value="Histidine kinase-like ATPase, C-terminal domain"/>
    <property type="match status" value="1"/>
</dbReference>
<feature type="transmembrane region" description="Helical" evidence="7">
    <location>
        <begin position="302"/>
        <end position="323"/>
    </location>
</feature>
<keyword evidence="7" id="KW-1133">Transmembrane helix</keyword>
<dbReference type="InterPro" id="IPR011622">
    <property type="entry name" value="7TMR_DISM_rcpt_extracell_dom2"/>
</dbReference>
<dbReference type="Pfam" id="PF00512">
    <property type="entry name" value="HisKA"/>
    <property type="match status" value="1"/>
</dbReference>
<proteinExistence type="predicted"/>
<dbReference type="CDD" id="cd00082">
    <property type="entry name" value="HisKA"/>
    <property type="match status" value="1"/>
</dbReference>
<accession>A0A2A7SBE5</accession>
<feature type="transmembrane region" description="Helical" evidence="7">
    <location>
        <begin position="329"/>
        <end position="346"/>
    </location>
</feature>
<feature type="transmembrane region" description="Helical" evidence="7">
    <location>
        <begin position="358"/>
        <end position="381"/>
    </location>
</feature>
<dbReference type="RefSeq" id="WP_098151353.1">
    <property type="nucleotide sequence ID" value="NZ_CADFAC010000013.1"/>
</dbReference>
<evidence type="ECO:0000256" key="6">
    <source>
        <dbReference type="PROSITE-ProRule" id="PRU00169"/>
    </source>
</evidence>
<dbReference type="SUPFAM" id="SSF52172">
    <property type="entry name" value="CheY-like"/>
    <property type="match status" value="1"/>
</dbReference>
<dbReference type="InterPro" id="IPR036890">
    <property type="entry name" value="HATPase_C_sf"/>
</dbReference>
<dbReference type="EMBL" id="PDDY01000001">
    <property type="protein sequence ID" value="PEH40901.1"/>
    <property type="molecule type" value="Genomic_DNA"/>
</dbReference>
<dbReference type="SUPFAM" id="SSF47384">
    <property type="entry name" value="Homodimeric domain of signal transducing histidine kinase"/>
    <property type="match status" value="1"/>
</dbReference>
<evidence type="ECO:0000259" key="8">
    <source>
        <dbReference type="PROSITE" id="PS50109"/>
    </source>
</evidence>
<dbReference type="PROSITE" id="PS50110">
    <property type="entry name" value="RESPONSE_REGULATORY"/>
    <property type="match status" value="1"/>
</dbReference>
<dbReference type="Gene3D" id="1.10.287.130">
    <property type="match status" value="1"/>
</dbReference>
<dbReference type="InterPro" id="IPR003661">
    <property type="entry name" value="HisK_dim/P_dom"/>
</dbReference>
<feature type="modified residue" description="4-aspartylphosphate" evidence="6">
    <location>
        <position position="761"/>
    </location>
</feature>
<evidence type="ECO:0000256" key="1">
    <source>
        <dbReference type="ARBA" id="ARBA00000085"/>
    </source>
</evidence>
<gene>
    <name evidence="10" type="ORF">CRM94_01265</name>
</gene>
<feature type="transmembrane region" description="Helical" evidence="7">
    <location>
        <begin position="236"/>
        <end position="256"/>
    </location>
</feature>
<dbReference type="PROSITE" id="PS50109">
    <property type="entry name" value="HIS_KIN"/>
    <property type="match status" value="1"/>
</dbReference>
<dbReference type="InterPro" id="IPR011006">
    <property type="entry name" value="CheY-like_superfamily"/>
</dbReference>
<dbReference type="Pfam" id="PF00072">
    <property type="entry name" value="Response_reg"/>
    <property type="match status" value="1"/>
</dbReference>
<dbReference type="SMART" id="SM00448">
    <property type="entry name" value="REC"/>
    <property type="match status" value="1"/>
</dbReference>
<name>A0A2A7SBE5_BURGA</name>